<dbReference type="GO" id="GO:0005637">
    <property type="term" value="C:nuclear inner membrane"/>
    <property type="evidence" value="ECO:0007669"/>
    <property type="project" value="TreeGrafter"/>
</dbReference>
<sequence length="187" mass="21234">MFDGLTAWFSSSVDETIKQHWENNHGAVCGVDEAQFLFSQNTEIQDTKRLYESEAYLNEHLTIFHVQYISDCIKSGDRKKVVLGKYFLPPLEIQNLIRNQVEFIWEKDKPSKQPIQVKVNVGKRKTDSVVGGDNSSPVKSRCPRVTETGATTSVDTDSIHIKDLPKIRGQIEDFIPGENGCEVFLKM</sequence>
<protein>
    <submittedName>
        <fullName evidence="1">Uncharacterized protein</fullName>
    </submittedName>
</protein>
<dbReference type="PANTHER" id="PTHR35345">
    <property type="entry name" value="TELOMERE REPEATS-BINDING BOUQUET FORMATION PROTEIN 2"/>
    <property type="match status" value="1"/>
</dbReference>
<dbReference type="GO" id="GO:0070197">
    <property type="term" value="P:meiotic attachment of telomere to nuclear envelope"/>
    <property type="evidence" value="ECO:0007669"/>
    <property type="project" value="TreeGrafter"/>
</dbReference>
<dbReference type="Proteomes" id="UP001347796">
    <property type="component" value="Unassembled WGS sequence"/>
</dbReference>
<accession>A0AAN8JMA5</accession>
<dbReference type="PANTHER" id="PTHR35345:SF1">
    <property type="entry name" value="TELOMERE REPEATS-BINDING BOUQUET FORMATION PROTEIN 2"/>
    <property type="match status" value="1"/>
</dbReference>
<comment type="caution">
    <text evidence="1">The sequence shown here is derived from an EMBL/GenBank/DDBJ whole genome shotgun (WGS) entry which is preliminary data.</text>
</comment>
<dbReference type="GO" id="GO:0007129">
    <property type="term" value="P:homologous chromosome pairing at meiosis"/>
    <property type="evidence" value="ECO:0007669"/>
    <property type="project" value="TreeGrafter"/>
</dbReference>
<evidence type="ECO:0000313" key="1">
    <source>
        <dbReference type="EMBL" id="KAK6180466.1"/>
    </source>
</evidence>
<dbReference type="InterPro" id="IPR028065">
    <property type="entry name" value="TERB2"/>
</dbReference>
<proteinExistence type="predicted"/>
<name>A0AAN8JMA5_PATCE</name>
<dbReference type="Pfam" id="PF15101">
    <property type="entry name" value="TERB2"/>
    <property type="match status" value="1"/>
</dbReference>
<keyword evidence="2" id="KW-1185">Reference proteome</keyword>
<organism evidence="1 2">
    <name type="scientific">Patella caerulea</name>
    <name type="common">Rayed Mediterranean limpet</name>
    <dbReference type="NCBI Taxonomy" id="87958"/>
    <lineage>
        <taxon>Eukaryota</taxon>
        <taxon>Metazoa</taxon>
        <taxon>Spiralia</taxon>
        <taxon>Lophotrochozoa</taxon>
        <taxon>Mollusca</taxon>
        <taxon>Gastropoda</taxon>
        <taxon>Patellogastropoda</taxon>
        <taxon>Patelloidea</taxon>
        <taxon>Patellidae</taxon>
        <taxon>Patella</taxon>
    </lineage>
</organism>
<reference evidence="1 2" key="1">
    <citation type="submission" date="2024-01" db="EMBL/GenBank/DDBJ databases">
        <title>The genome of the rayed Mediterranean limpet Patella caerulea (Linnaeus, 1758).</title>
        <authorList>
            <person name="Anh-Thu Weber A."/>
            <person name="Halstead-Nussloch G."/>
        </authorList>
    </citation>
    <scope>NUCLEOTIDE SEQUENCE [LARGE SCALE GENOMIC DNA]</scope>
    <source>
        <strain evidence="1">AATW-2023a</strain>
        <tissue evidence="1">Whole specimen</tissue>
    </source>
</reference>
<gene>
    <name evidence="1" type="ORF">SNE40_012614</name>
</gene>
<evidence type="ECO:0000313" key="2">
    <source>
        <dbReference type="Proteomes" id="UP001347796"/>
    </source>
</evidence>
<dbReference type="AlphaFoldDB" id="A0AAN8JMA5"/>
<dbReference type="EMBL" id="JAZGQO010000008">
    <property type="protein sequence ID" value="KAK6180466.1"/>
    <property type="molecule type" value="Genomic_DNA"/>
</dbReference>